<keyword evidence="10 11" id="KW-0676">Redox-active center</keyword>
<evidence type="ECO:0000256" key="5">
    <source>
        <dbReference type="ARBA" id="ARBA00022729"/>
    </source>
</evidence>
<dbReference type="EMBL" id="KB305155">
    <property type="protein sequence ID" value="ELU01307.1"/>
    <property type="molecule type" value="Genomic_DNA"/>
</dbReference>
<dbReference type="Pfam" id="PF13848">
    <property type="entry name" value="Thioredoxin_6"/>
    <property type="match status" value="1"/>
</dbReference>
<dbReference type="Pfam" id="PF00085">
    <property type="entry name" value="Thioredoxin"/>
    <property type="match status" value="2"/>
</dbReference>
<evidence type="ECO:0000256" key="10">
    <source>
        <dbReference type="ARBA" id="ARBA00023284"/>
    </source>
</evidence>
<dbReference type="PROSITE" id="PS51352">
    <property type="entry name" value="THIOREDOXIN_2"/>
    <property type="match status" value="2"/>
</dbReference>
<dbReference type="FunFam" id="3.40.30.10:FF:000017">
    <property type="entry name" value="Protein disulfide-isomerase A4"/>
    <property type="match status" value="1"/>
</dbReference>
<dbReference type="PANTHER" id="PTHR18929:SF132">
    <property type="entry name" value="PROTEIN DISULFIDE-ISOMERASE A3"/>
    <property type="match status" value="1"/>
</dbReference>
<dbReference type="InterPro" id="IPR005788">
    <property type="entry name" value="PDI_thioredoxin-like_dom"/>
</dbReference>
<dbReference type="FunFam" id="3.40.30.10:FF:000077">
    <property type="entry name" value="Protein disulfide-isomerase"/>
    <property type="match status" value="1"/>
</dbReference>
<evidence type="ECO:0000313" key="15">
    <source>
        <dbReference type="EMBL" id="ELU01307.1"/>
    </source>
</evidence>
<reference evidence="17" key="1">
    <citation type="submission" date="2012-12" db="EMBL/GenBank/DDBJ databases">
        <authorList>
            <person name="Hellsten U."/>
            <person name="Grimwood J."/>
            <person name="Chapman J.A."/>
            <person name="Shapiro H."/>
            <person name="Aerts A."/>
            <person name="Otillar R.P."/>
            <person name="Terry A.Y."/>
            <person name="Boore J.L."/>
            <person name="Simakov O."/>
            <person name="Marletaz F."/>
            <person name="Cho S.-J."/>
            <person name="Edsinger-Gonzales E."/>
            <person name="Havlak P."/>
            <person name="Kuo D.-H."/>
            <person name="Larsson T."/>
            <person name="Lv J."/>
            <person name="Arendt D."/>
            <person name="Savage R."/>
            <person name="Osoegawa K."/>
            <person name="de Jong P."/>
            <person name="Lindberg D.R."/>
            <person name="Seaver E.C."/>
            <person name="Weisblat D.A."/>
            <person name="Putnam N.H."/>
            <person name="Grigoriev I.V."/>
            <person name="Rokhsar D.S."/>
        </authorList>
    </citation>
    <scope>NUCLEOTIDE SEQUENCE</scope>
    <source>
        <strain evidence="17">I ESC-2004</strain>
    </source>
</reference>
<dbReference type="EnsemblMetazoa" id="CapteT164804">
    <property type="protein sequence ID" value="CapteP164804"/>
    <property type="gene ID" value="CapteG164804"/>
</dbReference>
<proteinExistence type="inferred from homology"/>
<protein>
    <recommendedName>
        <fullName evidence="4 13">Protein disulfide-isomerase</fullName>
        <ecNumber evidence="4 13">5.3.4.1</ecNumber>
    </recommendedName>
</protein>
<name>R7UDG3_CAPTE</name>
<dbReference type="GO" id="GO:0003756">
    <property type="term" value="F:protein disulfide isomerase activity"/>
    <property type="evidence" value="ECO:0007669"/>
    <property type="project" value="UniProtKB-EC"/>
</dbReference>
<dbReference type="InterPro" id="IPR005792">
    <property type="entry name" value="Prot_disulphide_isomerase"/>
</dbReference>
<sequence length="490" mass="54801">MAKTPLFLLCAVFVALVAADDVVVLTDANFESAIADYGVALVKFYAPWCGHCKKLAPEFERASSVLASDDPPVALVKVDCTTETKICQKHGVSGYPTLKIFRGGELAEDYNGPRDADGIVKVMRSKAGPSSKQLMTEAQVEAYMNKEENVILGFFDSEHSELLKQFKKLADALSEDFRFAHSVDKDVNAKFSYSEDVVIVRPKKMANKFEESTVKYSGEASLHKMKTWLHDNVHGLAGQRTTSNLEQFKQPLVVAYYDVDYVKNAKGTNYWRNRVMKVAKKFEGKTVFFAIASTDDFSPELNEFGMQVSDDGKPIVAARDASNQKFIMTQEFSMDNLEAFVTDFLDGKLEPYLKSEPIPATQDDAVKVVVAKNFDEIVNDESKDVLIEFYAPWCGHCKSLAPKYEELATKLAKEEDIVIAKMDATANDVPKQYEVRGFPTLFFSPKGSKMSPLKYEGGREVEDFLKYIAKTATDPLKGYDRNGKKKKSEL</sequence>
<comment type="similarity">
    <text evidence="3 12">Belongs to the protein disulfide isomerase family.</text>
</comment>
<keyword evidence="7" id="KW-0256">Endoplasmic reticulum</keyword>
<dbReference type="GO" id="GO:0034976">
    <property type="term" value="P:response to endoplasmic reticulum stress"/>
    <property type="evidence" value="ECO:0007669"/>
    <property type="project" value="TreeGrafter"/>
</dbReference>
<evidence type="ECO:0000256" key="2">
    <source>
        <dbReference type="ARBA" id="ARBA00004319"/>
    </source>
</evidence>
<dbReference type="OMA" id="QLANKFE"/>
<dbReference type="PANTHER" id="PTHR18929">
    <property type="entry name" value="PROTEIN DISULFIDE ISOMERASE"/>
    <property type="match status" value="1"/>
</dbReference>
<keyword evidence="5 13" id="KW-0732">Signal</keyword>
<feature type="domain" description="Thioredoxin" evidence="14">
    <location>
        <begin position="1"/>
        <end position="128"/>
    </location>
</feature>
<feature type="domain" description="Thioredoxin" evidence="14">
    <location>
        <begin position="344"/>
        <end position="473"/>
    </location>
</feature>
<reference evidence="15 17" key="2">
    <citation type="journal article" date="2013" name="Nature">
        <title>Insights into bilaterian evolution from three spiralian genomes.</title>
        <authorList>
            <person name="Simakov O."/>
            <person name="Marletaz F."/>
            <person name="Cho S.J."/>
            <person name="Edsinger-Gonzales E."/>
            <person name="Havlak P."/>
            <person name="Hellsten U."/>
            <person name="Kuo D.H."/>
            <person name="Larsson T."/>
            <person name="Lv J."/>
            <person name="Arendt D."/>
            <person name="Savage R."/>
            <person name="Osoegawa K."/>
            <person name="de Jong P."/>
            <person name="Grimwood J."/>
            <person name="Chapman J.A."/>
            <person name="Shapiro H."/>
            <person name="Aerts A."/>
            <person name="Otillar R.P."/>
            <person name="Terry A.Y."/>
            <person name="Boore J.L."/>
            <person name="Grigoriev I.V."/>
            <person name="Lindberg D.R."/>
            <person name="Seaver E.C."/>
            <person name="Weisblat D.A."/>
            <person name="Putnam N.H."/>
            <person name="Rokhsar D.S."/>
        </authorList>
    </citation>
    <scope>NUCLEOTIDE SEQUENCE</scope>
    <source>
        <strain evidence="15 17">I ESC-2004</strain>
    </source>
</reference>
<evidence type="ECO:0000256" key="8">
    <source>
        <dbReference type="ARBA" id="ARBA00023157"/>
    </source>
</evidence>
<dbReference type="CDD" id="cd03073">
    <property type="entry name" value="PDI_b'_ERp72_ERp57"/>
    <property type="match status" value="1"/>
</dbReference>
<keyword evidence="6" id="KW-0677">Repeat</keyword>
<evidence type="ECO:0000256" key="12">
    <source>
        <dbReference type="RuleBase" id="RU004208"/>
    </source>
</evidence>
<dbReference type="InterPro" id="IPR017937">
    <property type="entry name" value="Thioredoxin_CS"/>
</dbReference>
<dbReference type="FunFam" id="3.40.30.10:FF:000045">
    <property type="entry name" value="Disulfide-isomerase A3"/>
    <property type="match status" value="1"/>
</dbReference>
<dbReference type="FunCoup" id="R7UDG3">
    <property type="interactions" value="1444"/>
</dbReference>
<evidence type="ECO:0000256" key="11">
    <source>
        <dbReference type="PIRSR" id="PIRSR605792-51"/>
    </source>
</evidence>
<dbReference type="NCBIfam" id="TIGR01130">
    <property type="entry name" value="ER_PDI_fam"/>
    <property type="match status" value="1"/>
</dbReference>
<dbReference type="HOGENOM" id="CLU_025879_6_0_1"/>
<accession>R7UDG3</accession>
<feature type="signal peptide" evidence="13">
    <location>
        <begin position="1"/>
        <end position="19"/>
    </location>
</feature>
<dbReference type="AlphaFoldDB" id="R7UDG3"/>
<evidence type="ECO:0000313" key="16">
    <source>
        <dbReference type="EnsemblMetazoa" id="CapteP164804"/>
    </source>
</evidence>
<comment type="subcellular location">
    <subcellularLocation>
        <location evidence="2">Endoplasmic reticulum lumen</location>
    </subcellularLocation>
</comment>
<evidence type="ECO:0000256" key="9">
    <source>
        <dbReference type="ARBA" id="ARBA00023235"/>
    </source>
</evidence>
<feature type="disulfide bond" description="Redox-active" evidence="11">
    <location>
        <begin position="49"/>
        <end position="52"/>
    </location>
</feature>
<reference evidence="16" key="3">
    <citation type="submission" date="2015-06" db="UniProtKB">
        <authorList>
            <consortium name="EnsemblMetazoa"/>
        </authorList>
    </citation>
    <scope>IDENTIFICATION</scope>
</reference>
<dbReference type="CDD" id="cd02995">
    <property type="entry name" value="PDI_a_PDI_a'_C"/>
    <property type="match status" value="1"/>
</dbReference>
<dbReference type="Proteomes" id="UP000014760">
    <property type="component" value="Unassembled WGS sequence"/>
</dbReference>
<keyword evidence="17" id="KW-1185">Reference proteome</keyword>
<dbReference type="FunFam" id="3.40.30.10:FF:000303">
    <property type="entry name" value="Protein disulfide-isomerase"/>
    <property type="match status" value="1"/>
</dbReference>
<feature type="disulfide bond" description="Redox-active" evidence="11">
    <location>
        <begin position="394"/>
        <end position="397"/>
    </location>
</feature>
<dbReference type="GO" id="GO:0005788">
    <property type="term" value="C:endoplasmic reticulum lumen"/>
    <property type="evidence" value="ECO:0007669"/>
    <property type="project" value="UniProtKB-SubCell"/>
</dbReference>
<dbReference type="InterPro" id="IPR013766">
    <property type="entry name" value="Thioredoxin_domain"/>
</dbReference>
<dbReference type="OrthoDB" id="427280at2759"/>
<organism evidence="15">
    <name type="scientific">Capitella teleta</name>
    <name type="common">Polychaete worm</name>
    <dbReference type="NCBI Taxonomy" id="283909"/>
    <lineage>
        <taxon>Eukaryota</taxon>
        <taxon>Metazoa</taxon>
        <taxon>Spiralia</taxon>
        <taxon>Lophotrochozoa</taxon>
        <taxon>Annelida</taxon>
        <taxon>Polychaeta</taxon>
        <taxon>Sedentaria</taxon>
        <taxon>Scolecida</taxon>
        <taxon>Capitellidae</taxon>
        <taxon>Capitella</taxon>
    </lineage>
</organism>
<dbReference type="EMBL" id="AMQN01009305">
    <property type="status" value="NOT_ANNOTATED_CDS"/>
    <property type="molecule type" value="Genomic_DNA"/>
</dbReference>
<evidence type="ECO:0000313" key="17">
    <source>
        <dbReference type="Proteomes" id="UP000014760"/>
    </source>
</evidence>
<dbReference type="SUPFAM" id="SSF52833">
    <property type="entry name" value="Thioredoxin-like"/>
    <property type="match status" value="4"/>
</dbReference>
<evidence type="ECO:0000256" key="1">
    <source>
        <dbReference type="ARBA" id="ARBA00001182"/>
    </source>
</evidence>
<dbReference type="GO" id="GO:0006457">
    <property type="term" value="P:protein folding"/>
    <property type="evidence" value="ECO:0007669"/>
    <property type="project" value="TreeGrafter"/>
</dbReference>
<evidence type="ECO:0000256" key="7">
    <source>
        <dbReference type="ARBA" id="ARBA00022824"/>
    </source>
</evidence>
<dbReference type="Gene3D" id="3.40.30.10">
    <property type="entry name" value="Glutaredoxin"/>
    <property type="match status" value="4"/>
</dbReference>
<dbReference type="EC" id="5.3.4.1" evidence="4 13"/>
<keyword evidence="9 13" id="KW-0413">Isomerase</keyword>
<dbReference type="PRINTS" id="PR00421">
    <property type="entry name" value="THIOREDOXIN"/>
</dbReference>
<dbReference type="STRING" id="283909.R7UDG3"/>
<evidence type="ECO:0000256" key="3">
    <source>
        <dbReference type="ARBA" id="ARBA00006347"/>
    </source>
</evidence>
<dbReference type="CDD" id="cd02961">
    <property type="entry name" value="PDI_a_family"/>
    <property type="match status" value="1"/>
</dbReference>
<keyword evidence="8 11" id="KW-1015">Disulfide bond</keyword>
<evidence type="ECO:0000256" key="6">
    <source>
        <dbReference type="ARBA" id="ARBA00022737"/>
    </source>
</evidence>
<dbReference type="PROSITE" id="PS00194">
    <property type="entry name" value="THIOREDOXIN_1"/>
    <property type="match status" value="2"/>
</dbReference>
<evidence type="ECO:0000259" key="14">
    <source>
        <dbReference type="PROSITE" id="PS51352"/>
    </source>
</evidence>
<evidence type="ECO:0000256" key="13">
    <source>
        <dbReference type="RuleBase" id="RU361130"/>
    </source>
</evidence>
<evidence type="ECO:0000256" key="4">
    <source>
        <dbReference type="ARBA" id="ARBA00012723"/>
    </source>
</evidence>
<gene>
    <name evidence="15" type="ORF">CAPTEDRAFT_164804</name>
</gene>
<dbReference type="NCBIfam" id="TIGR01126">
    <property type="entry name" value="pdi_dom"/>
    <property type="match status" value="2"/>
</dbReference>
<comment type="catalytic activity">
    <reaction evidence="1 13">
        <text>Catalyzes the rearrangement of -S-S- bonds in proteins.</text>
        <dbReference type="EC" id="5.3.4.1"/>
    </reaction>
</comment>
<feature type="chain" id="PRO_5008452547" description="Protein disulfide-isomerase" evidence="13">
    <location>
        <begin position="20"/>
        <end position="490"/>
    </location>
</feature>
<dbReference type="InterPro" id="IPR036249">
    <property type="entry name" value="Thioredoxin-like_sf"/>
</dbReference>